<gene>
    <name evidence="7" type="ORF">GCK72_006334</name>
</gene>
<evidence type="ECO:0000256" key="4">
    <source>
        <dbReference type="ARBA" id="ARBA00022729"/>
    </source>
</evidence>
<dbReference type="PROSITE" id="PS00262">
    <property type="entry name" value="INSULIN"/>
    <property type="match status" value="1"/>
</dbReference>
<accession>A0A6A5HIC6</accession>
<dbReference type="InterPro" id="IPR036438">
    <property type="entry name" value="Insulin-like_sf"/>
</dbReference>
<protein>
    <submittedName>
        <fullName evidence="7">Uncharacterized protein</fullName>
    </submittedName>
</protein>
<keyword evidence="5" id="KW-1015">Disulfide bond</keyword>
<organism evidence="7 8">
    <name type="scientific">Caenorhabditis remanei</name>
    <name type="common">Caenorhabditis vulgaris</name>
    <dbReference type="NCBI Taxonomy" id="31234"/>
    <lineage>
        <taxon>Eukaryota</taxon>
        <taxon>Metazoa</taxon>
        <taxon>Ecdysozoa</taxon>
        <taxon>Nematoda</taxon>
        <taxon>Chromadorea</taxon>
        <taxon>Rhabditida</taxon>
        <taxon>Rhabditina</taxon>
        <taxon>Rhabditomorpha</taxon>
        <taxon>Rhabditoidea</taxon>
        <taxon>Rhabditidae</taxon>
        <taxon>Peloderinae</taxon>
        <taxon>Caenorhabditis</taxon>
    </lineage>
</organism>
<evidence type="ECO:0000313" key="7">
    <source>
        <dbReference type="EMBL" id="KAF1766377.1"/>
    </source>
</evidence>
<sequence>MRFLLLISLIVLMSSTTAFTDNFFQPHDNKHHVYRTCGESLNRRVAFLCNGGKIQTEVLKALDCCSHGCTDKQLFSWCDYRKYIY</sequence>
<evidence type="ECO:0000256" key="2">
    <source>
        <dbReference type="ARBA" id="ARBA00009034"/>
    </source>
</evidence>
<evidence type="ECO:0000256" key="6">
    <source>
        <dbReference type="SAM" id="SignalP"/>
    </source>
</evidence>
<feature type="chain" id="PRO_5025359541" evidence="6">
    <location>
        <begin position="19"/>
        <end position="85"/>
    </location>
</feature>
<dbReference type="InterPro" id="IPR003235">
    <property type="entry name" value="Nem_insulin-like_b-type"/>
</dbReference>
<dbReference type="KEGG" id="crq:GCK72_006334"/>
<dbReference type="Gene3D" id="1.10.100.10">
    <property type="entry name" value="Insulin-like"/>
    <property type="match status" value="1"/>
</dbReference>
<dbReference type="SUPFAM" id="SSF56994">
    <property type="entry name" value="Insulin-like"/>
    <property type="match status" value="1"/>
</dbReference>
<keyword evidence="3" id="KW-0964">Secreted</keyword>
<comment type="caution">
    <text evidence="7">The sequence shown here is derived from an EMBL/GenBank/DDBJ whole genome shotgun (WGS) entry which is preliminary data.</text>
</comment>
<dbReference type="GeneID" id="9818769"/>
<dbReference type="EMBL" id="WUAV01000002">
    <property type="protein sequence ID" value="KAF1766377.1"/>
    <property type="molecule type" value="Genomic_DNA"/>
</dbReference>
<dbReference type="GO" id="GO:0005576">
    <property type="term" value="C:extracellular region"/>
    <property type="evidence" value="ECO:0007669"/>
    <property type="project" value="UniProtKB-SubCell"/>
</dbReference>
<evidence type="ECO:0000256" key="5">
    <source>
        <dbReference type="ARBA" id="ARBA00023157"/>
    </source>
</evidence>
<dbReference type="Pfam" id="PF03488">
    <property type="entry name" value="Ins_beta"/>
    <property type="match status" value="1"/>
</dbReference>
<evidence type="ECO:0000256" key="1">
    <source>
        <dbReference type="ARBA" id="ARBA00004613"/>
    </source>
</evidence>
<name>A0A6A5HIC6_CAERE</name>
<dbReference type="Proteomes" id="UP000483820">
    <property type="component" value="Chromosome II"/>
</dbReference>
<dbReference type="GO" id="GO:0005179">
    <property type="term" value="F:hormone activity"/>
    <property type="evidence" value="ECO:0007669"/>
    <property type="project" value="InterPro"/>
</dbReference>
<dbReference type="RefSeq" id="XP_003113436.2">
    <property type="nucleotide sequence ID" value="XM_003113388.2"/>
</dbReference>
<comment type="subcellular location">
    <subcellularLocation>
        <location evidence="1">Secreted</location>
    </subcellularLocation>
</comment>
<reference evidence="7 8" key="1">
    <citation type="submission" date="2019-12" db="EMBL/GenBank/DDBJ databases">
        <title>Chromosome-level assembly of the Caenorhabditis remanei genome.</title>
        <authorList>
            <person name="Teterina A.A."/>
            <person name="Willis J.H."/>
            <person name="Phillips P.C."/>
        </authorList>
    </citation>
    <scope>NUCLEOTIDE SEQUENCE [LARGE SCALE GENOMIC DNA]</scope>
    <source>
        <strain evidence="7 8">PX506</strain>
        <tissue evidence="7">Whole organism</tissue>
    </source>
</reference>
<feature type="signal peptide" evidence="6">
    <location>
        <begin position="1"/>
        <end position="18"/>
    </location>
</feature>
<dbReference type="InterPro" id="IPR022353">
    <property type="entry name" value="Insulin_CS"/>
</dbReference>
<evidence type="ECO:0000256" key="3">
    <source>
        <dbReference type="ARBA" id="ARBA00022525"/>
    </source>
</evidence>
<proteinExistence type="inferred from homology"/>
<dbReference type="AlphaFoldDB" id="A0A6A5HIC6"/>
<dbReference type="CTD" id="9818769"/>
<evidence type="ECO:0000313" key="8">
    <source>
        <dbReference type="Proteomes" id="UP000483820"/>
    </source>
</evidence>
<comment type="similarity">
    <text evidence="2">Belongs to the insulin family.</text>
</comment>
<keyword evidence="4 6" id="KW-0732">Signal</keyword>